<dbReference type="AlphaFoldDB" id="A0A392P7F0"/>
<dbReference type="InterPro" id="IPR036691">
    <property type="entry name" value="Endo/exonu/phosph_ase_sf"/>
</dbReference>
<protein>
    <submittedName>
        <fullName evidence="1">Endonuclease/exonuclease/phosphatase family protein</fullName>
    </submittedName>
</protein>
<reference evidence="1 2" key="1">
    <citation type="journal article" date="2018" name="Front. Plant Sci.">
        <title>Red Clover (Trifolium pratense) and Zigzag Clover (T. medium) - A Picture of Genomic Similarities and Differences.</title>
        <authorList>
            <person name="Dluhosova J."/>
            <person name="Istvanek J."/>
            <person name="Nedelnik J."/>
            <person name="Repkova J."/>
        </authorList>
    </citation>
    <scope>NUCLEOTIDE SEQUENCE [LARGE SCALE GENOMIC DNA]</scope>
    <source>
        <strain evidence="2">cv. 10/8</strain>
        <tissue evidence="1">Leaf</tissue>
    </source>
</reference>
<dbReference type="Proteomes" id="UP000265520">
    <property type="component" value="Unassembled WGS sequence"/>
</dbReference>
<dbReference type="EMBL" id="LXQA010066131">
    <property type="protein sequence ID" value="MCI07642.1"/>
    <property type="molecule type" value="Genomic_DNA"/>
</dbReference>
<feature type="non-terminal residue" evidence="1">
    <location>
        <position position="209"/>
    </location>
</feature>
<gene>
    <name evidence="1" type="ORF">A2U01_0028711</name>
</gene>
<comment type="caution">
    <text evidence="1">The sequence shown here is derived from an EMBL/GenBank/DDBJ whole genome shotgun (WGS) entry which is preliminary data.</text>
</comment>
<keyword evidence="1" id="KW-0540">Nuclease</keyword>
<sequence length="209" mass="22900">MSSESEECLPGIDVSVVLPSPNASAGRSGVHMLLNEHSMQDVEGFLSARETTDFKTLEAEKLAIAQQDLGILFDTVEGVPIDRLIIMEDRDRAIQETKIELVSEALCYAIWGGENCQWAYLPSSGNSGGILSIWKKSSSSLIFTFIGEGFVGVCLEWGAAKKVCFIVNVYSNCNRMAKRRLWGNLLMSKVGFGGNAWCVLGDFNAVLHR</sequence>
<keyword evidence="1" id="KW-0378">Hydrolase</keyword>
<dbReference type="GO" id="GO:0004527">
    <property type="term" value="F:exonuclease activity"/>
    <property type="evidence" value="ECO:0007669"/>
    <property type="project" value="UniProtKB-KW"/>
</dbReference>
<name>A0A392P7F0_9FABA</name>
<dbReference type="SUPFAM" id="SSF56219">
    <property type="entry name" value="DNase I-like"/>
    <property type="match status" value="1"/>
</dbReference>
<proteinExistence type="predicted"/>
<organism evidence="1 2">
    <name type="scientific">Trifolium medium</name>
    <dbReference type="NCBI Taxonomy" id="97028"/>
    <lineage>
        <taxon>Eukaryota</taxon>
        <taxon>Viridiplantae</taxon>
        <taxon>Streptophyta</taxon>
        <taxon>Embryophyta</taxon>
        <taxon>Tracheophyta</taxon>
        <taxon>Spermatophyta</taxon>
        <taxon>Magnoliopsida</taxon>
        <taxon>eudicotyledons</taxon>
        <taxon>Gunneridae</taxon>
        <taxon>Pentapetalae</taxon>
        <taxon>rosids</taxon>
        <taxon>fabids</taxon>
        <taxon>Fabales</taxon>
        <taxon>Fabaceae</taxon>
        <taxon>Papilionoideae</taxon>
        <taxon>50 kb inversion clade</taxon>
        <taxon>NPAAA clade</taxon>
        <taxon>Hologalegina</taxon>
        <taxon>IRL clade</taxon>
        <taxon>Trifolieae</taxon>
        <taxon>Trifolium</taxon>
    </lineage>
</organism>
<evidence type="ECO:0000313" key="1">
    <source>
        <dbReference type="EMBL" id="MCI07642.1"/>
    </source>
</evidence>
<evidence type="ECO:0000313" key="2">
    <source>
        <dbReference type="Proteomes" id="UP000265520"/>
    </source>
</evidence>
<keyword evidence="2" id="KW-1185">Reference proteome</keyword>
<keyword evidence="1" id="KW-0269">Exonuclease</keyword>
<dbReference type="GO" id="GO:0004519">
    <property type="term" value="F:endonuclease activity"/>
    <property type="evidence" value="ECO:0007669"/>
    <property type="project" value="UniProtKB-KW"/>
</dbReference>
<keyword evidence="1" id="KW-0255">Endonuclease</keyword>
<accession>A0A392P7F0</accession>
<dbReference type="Gene3D" id="3.60.10.10">
    <property type="entry name" value="Endonuclease/exonuclease/phosphatase"/>
    <property type="match status" value="1"/>
</dbReference>